<evidence type="ECO:0000256" key="3">
    <source>
        <dbReference type="ARBA" id="ARBA00038812"/>
    </source>
</evidence>
<dbReference type="InterPro" id="IPR000626">
    <property type="entry name" value="Ubiquitin-like_dom"/>
</dbReference>
<proteinExistence type="predicted"/>
<dbReference type="GO" id="GO:0036503">
    <property type="term" value="P:ERAD pathway"/>
    <property type="evidence" value="ECO:0007669"/>
    <property type="project" value="TreeGrafter"/>
</dbReference>
<evidence type="ECO:0000313" key="9">
    <source>
        <dbReference type="EMBL" id="KAG6303316.1"/>
    </source>
</evidence>
<dbReference type="Gene3D" id="3.40.30.10">
    <property type="entry name" value="Glutaredoxin"/>
    <property type="match status" value="1"/>
</dbReference>
<dbReference type="InterPro" id="IPR036249">
    <property type="entry name" value="Thioredoxin-like_sf"/>
</dbReference>
<protein>
    <recommendedName>
        <fullName evidence="4">UBX domain-containing protein 2</fullName>
    </recommendedName>
</protein>
<evidence type="ECO:0000313" key="10">
    <source>
        <dbReference type="Proteomes" id="UP000707071"/>
    </source>
</evidence>
<dbReference type="PROSITE" id="PS50053">
    <property type="entry name" value="UBIQUITIN_2"/>
    <property type="match status" value="1"/>
</dbReference>
<feature type="domain" description="UBX" evidence="7">
    <location>
        <begin position="279"/>
        <end position="360"/>
    </location>
</feature>
<evidence type="ECO:0000256" key="1">
    <source>
        <dbReference type="ARBA" id="ARBA00004406"/>
    </source>
</evidence>
<feature type="compositionally biased region" description="Polar residues" evidence="6">
    <location>
        <begin position="241"/>
        <end position="257"/>
    </location>
</feature>
<organism evidence="9 10">
    <name type="scientific">Claviceps aff. purpurea</name>
    <dbReference type="NCBI Taxonomy" id="1967640"/>
    <lineage>
        <taxon>Eukaryota</taxon>
        <taxon>Fungi</taxon>
        <taxon>Dikarya</taxon>
        <taxon>Ascomycota</taxon>
        <taxon>Pezizomycotina</taxon>
        <taxon>Sordariomycetes</taxon>
        <taxon>Hypocreomycetidae</taxon>
        <taxon>Hypocreales</taxon>
        <taxon>Clavicipitaceae</taxon>
        <taxon>Claviceps</taxon>
    </lineage>
</organism>
<feature type="compositionally biased region" description="Polar residues" evidence="6">
    <location>
        <begin position="128"/>
        <end position="149"/>
    </location>
</feature>
<comment type="function">
    <text evidence="5">Involved in endoplasmic reticulum-associated protein degradation (ERAD). Acts as a platform to recruit both UBQLN1 and VCP to the ER during ERAD.</text>
</comment>
<comment type="caution">
    <text evidence="9">The sequence shown here is derived from an EMBL/GenBank/DDBJ whole genome shotgun (WGS) entry which is preliminary data.</text>
</comment>
<dbReference type="PANTHER" id="PTHR46424">
    <property type="entry name" value="UBX DOMAIN-CONTAINING PROTEIN 4"/>
    <property type="match status" value="1"/>
</dbReference>
<feature type="compositionally biased region" description="Polar residues" evidence="6">
    <location>
        <begin position="419"/>
        <end position="431"/>
    </location>
</feature>
<dbReference type="PANTHER" id="PTHR46424:SF1">
    <property type="entry name" value="UBX DOMAIN-CONTAINING PROTEIN 4"/>
    <property type="match status" value="1"/>
</dbReference>
<dbReference type="SUPFAM" id="SSF54236">
    <property type="entry name" value="Ubiquitin-like"/>
    <property type="match status" value="1"/>
</dbReference>
<feature type="compositionally biased region" description="Low complexity" evidence="6">
    <location>
        <begin position="114"/>
        <end position="127"/>
    </location>
</feature>
<dbReference type="GO" id="GO:0006986">
    <property type="term" value="P:response to unfolded protein"/>
    <property type="evidence" value="ECO:0007669"/>
    <property type="project" value="UniProtKB-KW"/>
</dbReference>
<feature type="region of interest" description="Disordered" evidence="6">
    <location>
        <begin position="404"/>
        <end position="472"/>
    </location>
</feature>
<gene>
    <name evidence="9" type="ORF">E4U09_000408</name>
</gene>
<comment type="subcellular location">
    <subcellularLocation>
        <location evidence="1">Endoplasmic reticulum membrane</location>
        <topology evidence="1">Peripheral membrane protein</topology>
    </subcellularLocation>
</comment>
<evidence type="ECO:0000256" key="2">
    <source>
        <dbReference type="ARBA" id="ARBA00023230"/>
    </source>
</evidence>
<dbReference type="Gene3D" id="3.10.20.90">
    <property type="entry name" value="Phosphatidylinositol 3-kinase Catalytic Subunit, Chain A, domain 1"/>
    <property type="match status" value="1"/>
</dbReference>
<feature type="region of interest" description="Disordered" evidence="6">
    <location>
        <begin position="109"/>
        <end position="283"/>
    </location>
</feature>
<dbReference type="Proteomes" id="UP000707071">
    <property type="component" value="Unassembled WGS sequence"/>
</dbReference>
<evidence type="ECO:0000256" key="6">
    <source>
        <dbReference type="SAM" id="MobiDB-lite"/>
    </source>
</evidence>
<dbReference type="CDD" id="cd06503">
    <property type="entry name" value="ATP-synt_Fo_b"/>
    <property type="match status" value="1"/>
</dbReference>
<keyword evidence="2" id="KW-0834">Unfolded protein response</keyword>
<dbReference type="AlphaFoldDB" id="A0A9P7QNP4"/>
<dbReference type="PROSITE" id="PS50033">
    <property type="entry name" value="UBX"/>
    <property type="match status" value="1"/>
</dbReference>
<reference evidence="9 10" key="1">
    <citation type="journal article" date="2020" name="bioRxiv">
        <title>Whole genome comparisons of ergot fungi reveals the divergence and evolution of species within the genus Claviceps are the result of varying mechanisms driving genome evolution and host range expansion.</title>
        <authorList>
            <person name="Wyka S.A."/>
            <person name="Mondo S.J."/>
            <person name="Liu M."/>
            <person name="Dettman J."/>
            <person name="Nalam V."/>
            <person name="Broders K.D."/>
        </authorList>
    </citation>
    <scope>NUCLEOTIDE SEQUENCE [LARGE SCALE GENOMIC DNA]</scope>
    <source>
        <strain evidence="9 10">Clav52</strain>
    </source>
</reference>
<sequence length="472" mass="52166">MFYEGSLQEGISTAVGQQKLVFCFVTNENEESQRWENEFLQDGSLQDVITKRAVALRLIAGSEEAGYLAQIFPLPQTPTIVIMKHGELKEYISAGTTKEDFLRRVQSSFNIPNAPSQPSSSATSQPTLSDPISHSFSTAAIASSAQAGTPTVAGSPPTIEQSDNVRRVLQDRAAKQQADKRLAEQNRKAADELAEQQKQAELVKKKKQQASDEVKRVRQRIQDDKEQRRQAARERELRRQGTSPCSESSSPVAVHNSTTTTTTNAHHRQSSHPSSTSTRTSEHTAIQVRLFDGSTIRSRFRTASPMRHVREWVDEARTDGSMPYSLKQLLTPLPNRPIDDTEDEKSLGEIGLAPSSTIVLVPIRPKYVSAYTHSSPMAVFSRLVSLPFGLLTWLLGLLGLGGGGSRSSSGGDGDGDSYEMTSERQASVSAQTKERDRRIAGFENPDDGRRDHQLYNGNSLNFEPRPDEDERK</sequence>
<dbReference type="Pfam" id="PF23187">
    <property type="entry name" value="UBX7_N"/>
    <property type="match status" value="1"/>
</dbReference>
<feature type="compositionally biased region" description="Basic and acidic residues" evidence="6">
    <location>
        <begin position="209"/>
        <end position="239"/>
    </location>
</feature>
<keyword evidence="10" id="KW-1185">Reference proteome</keyword>
<dbReference type="Pfam" id="PF00789">
    <property type="entry name" value="UBX"/>
    <property type="match status" value="1"/>
</dbReference>
<feature type="compositionally biased region" description="Basic and acidic residues" evidence="6">
    <location>
        <begin position="163"/>
        <end position="191"/>
    </location>
</feature>
<evidence type="ECO:0000256" key="5">
    <source>
        <dbReference type="ARBA" id="ARBA00046062"/>
    </source>
</evidence>
<feature type="domain" description="Ubiquitin-like" evidence="8">
    <location>
        <begin position="284"/>
        <end position="361"/>
    </location>
</feature>
<dbReference type="InterPro" id="IPR029071">
    <property type="entry name" value="Ubiquitin-like_domsf"/>
</dbReference>
<dbReference type="SMART" id="SM00166">
    <property type="entry name" value="UBX"/>
    <property type="match status" value="1"/>
</dbReference>
<feature type="compositionally biased region" description="Basic and acidic residues" evidence="6">
    <location>
        <begin position="432"/>
        <end position="453"/>
    </location>
</feature>
<evidence type="ECO:0000256" key="4">
    <source>
        <dbReference type="ARBA" id="ARBA00041575"/>
    </source>
</evidence>
<dbReference type="EMBL" id="SRRH01000011">
    <property type="protein sequence ID" value="KAG6303316.1"/>
    <property type="molecule type" value="Genomic_DNA"/>
</dbReference>
<evidence type="ECO:0000259" key="7">
    <source>
        <dbReference type="PROSITE" id="PS50033"/>
    </source>
</evidence>
<dbReference type="SUPFAM" id="SSF52833">
    <property type="entry name" value="Thioredoxin-like"/>
    <property type="match status" value="1"/>
</dbReference>
<evidence type="ECO:0000259" key="8">
    <source>
        <dbReference type="PROSITE" id="PS50053"/>
    </source>
</evidence>
<name>A0A9P7QNP4_9HYPO</name>
<dbReference type="GO" id="GO:0005789">
    <property type="term" value="C:endoplasmic reticulum membrane"/>
    <property type="evidence" value="ECO:0007669"/>
    <property type="project" value="UniProtKB-SubCell"/>
</dbReference>
<comment type="subunit">
    <text evidence="3">Directly interacts with VCP. Interacts with UBQLN1. Forms a complex with VCP and UBQLN1.</text>
</comment>
<dbReference type="InterPro" id="IPR001012">
    <property type="entry name" value="UBX_dom"/>
</dbReference>
<accession>A0A9P7QNP4</accession>